<reference evidence="1" key="1">
    <citation type="submission" date="2020-04" db="EMBL/GenBank/DDBJ databases">
        <authorList>
            <person name="Chiriac C."/>
            <person name="Salcher M."/>
            <person name="Ghai R."/>
            <person name="Kavagutti S V."/>
        </authorList>
    </citation>
    <scope>NUCLEOTIDE SEQUENCE</scope>
</reference>
<dbReference type="EMBL" id="LR796810">
    <property type="protein sequence ID" value="CAB4167128.1"/>
    <property type="molecule type" value="Genomic_DNA"/>
</dbReference>
<proteinExistence type="predicted"/>
<gene>
    <name evidence="1" type="ORF">UFOVP861_4</name>
</gene>
<accession>A0A6J5PD34</accession>
<protein>
    <recommendedName>
        <fullName evidence="2">Terminase small subunit</fullName>
    </recommendedName>
</protein>
<organism evidence="1">
    <name type="scientific">uncultured Caudovirales phage</name>
    <dbReference type="NCBI Taxonomy" id="2100421"/>
    <lineage>
        <taxon>Viruses</taxon>
        <taxon>Duplodnaviria</taxon>
        <taxon>Heunggongvirae</taxon>
        <taxon>Uroviricota</taxon>
        <taxon>Caudoviricetes</taxon>
        <taxon>Peduoviridae</taxon>
        <taxon>Maltschvirus</taxon>
        <taxon>Maltschvirus maltsch</taxon>
    </lineage>
</organism>
<evidence type="ECO:0008006" key="2">
    <source>
        <dbReference type="Google" id="ProtNLM"/>
    </source>
</evidence>
<evidence type="ECO:0000313" key="1">
    <source>
        <dbReference type="EMBL" id="CAB4167128.1"/>
    </source>
</evidence>
<sequence length="194" mass="21861">MSPKKPKRATPKKRQNVVLNKVEDPLALATMADFTFCFHLAMNDSQVSAYIKAYDVERSTAEAHAFKKANQPWVIKATNDLRIEFSKERIESAALSREEILGVCARAVRTPIIEIDEYDPLCIEYKTETTPFGTVKKTTKKMSPLEAMKISSQIQGFDKDAQTSASTSIEVLLQKIVIHGMPQERTERDVTPIK</sequence>
<name>A0A6J5PD34_9CAUD</name>